<evidence type="ECO:0000256" key="2">
    <source>
        <dbReference type="ARBA" id="ARBA00007886"/>
    </source>
</evidence>
<dbReference type="Pfam" id="PF05504">
    <property type="entry name" value="Spore_GerAC"/>
    <property type="match status" value="1"/>
</dbReference>
<evidence type="ECO:0000256" key="4">
    <source>
        <dbReference type="ARBA" id="ARBA00022729"/>
    </source>
</evidence>
<dbReference type="EMBL" id="JBHILM010000036">
    <property type="protein sequence ID" value="MFB5684146.1"/>
    <property type="molecule type" value="Genomic_DNA"/>
</dbReference>
<evidence type="ECO:0000256" key="1">
    <source>
        <dbReference type="ARBA" id="ARBA00004635"/>
    </source>
</evidence>
<protein>
    <submittedName>
        <fullName evidence="10">Ger(X)C family spore germination protein</fullName>
    </submittedName>
</protein>
<dbReference type="Gene3D" id="3.30.300.210">
    <property type="entry name" value="Nutrient germinant receptor protein C, domain 3"/>
    <property type="match status" value="1"/>
</dbReference>
<dbReference type="Pfam" id="PF25198">
    <property type="entry name" value="Spore_GerAC_N"/>
    <property type="match status" value="1"/>
</dbReference>
<evidence type="ECO:0000256" key="3">
    <source>
        <dbReference type="ARBA" id="ARBA00022544"/>
    </source>
</evidence>
<evidence type="ECO:0000313" key="11">
    <source>
        <dbReference type="Proteomes" id="UP001580407"/>
    </source>
</evidence>
<keyword evidence="11" id="KW-1185">Reference proteome</keyword>
<reference evidence="10 11" key="1">
    <citation type="submission" date="2024-09" db="EMBL/GenBank/DDBJ databases">
        <authorList>
            <person name="Ruan L."/>
        </authorList>
    </citation>
    <scope>NUCLEOTIDE SEQUENCE [LARGE SCALE GENOMIC DNA]</scope>
    <source>
        <strain evidence="10 11">D33</strain>
    </source>
</reference>
<comment type="similarity">
    <text evidence="2">Belongs to the GerABKC lipoprotein family.</text>
</comment>
<evidence type="ECO:0000259" key="9">
    <source>
        <dbReference type="Pfam" id="PF25198"/>
    </source>
</evidence>
<dbReference type="PANTHER" id="PTHR35789:SF1">
    <property type="entry name" value="SPORE GERMINATION PROTEIN B3"/>
    <property type="match status" value="1"/>
</dbReference>
<keyword evidence="6" id="KW-0564">Palmitate</keyword>
<dbReference type="InterPro" id="IPR038501">
    <property type="entry name" value="Spore_GerAC_C_sf"/>
</dbReference>
<dbReference type="InterPro" id="IPR008844">
    <property type="entry name" value="Spore_GerAC-like"/>
</dbReference>
<organism evidence="10 11">
    <name type="scientific">Paenibacillus terreus</name>
    <dbReference type="NCBI Taxonomy" id="1387834"/>
    <lineage>
        <taxon>Bacteria</taxon>
        <taxon>Bacillati</taxon>
        <taxon>Bacillota</taxon>
        <taxon>Bacilli</taxon>
        <taxon>Bacillales</taxon>
        <taxon>Paenibacillaceae</taxon>
        <taxon>Paenibacillus</taxon>
    </lineage>
</organism>
<evidence type="ECO:0000256" key="7">
    <source>
        <dbReference type="ARBA" id="ARBA00023288"/>
    </source>
</evidence>
<evidence type="ECO:0000313" key="10">
    <source>
        <dbReference type="EMBL" id="MFB5684146.1"/>
    </source>
</evidence>
<evidence type="ECO:0000256" key="5">
    <source>
        <dbReference type="ARBA" id="ARBA00023136"/>
    </source>
</evidence>
<feature type="domain" description="Spore germination GerAC-like C-terminal" evidence="8">
    <location>
        <begin position="225"/>
        <end position="393"/>
    </location>
</feature>
<gene>
    <name evidence="10" type="ORF">ACE3NQ_24865</name>
</gene>
<dbReference type="InterPro" id="IPR057336">
    <property type="entry name" value="GerAC_N"/>
</dbReference>
<keyword evidence="7" id="KW-0449">Lipoprotein</keyword>
<keyword evidence="3" id="KW-0309">Germination</keyword>
<name>A0ABV5BHZ1_9BACL</name>
<evidence type="ECO:0000256" key="6">
    <source>
        <dbReference type="ARBA" id="ARBA00023139"/>
    </source>
</evidence>
<proteinExistence type="inferred from homology"/>
<dbReference type="PROSITE" id="PS51257">
    <property type="entry name" value="PROKAR_LIPOPROTEIN"/>
    <property type="match status" value="1"/>
</dbReference>
<accession>A0ABV5BHZ1</accession>
<feature type="domain" description="Spore germination protein N-terminal" evidence="9">
    <location>
        <begin position="26"/>
        <end position="210"/>
    </location>
</feature>
<sequence length="397" mass="44685">MISHSKKIGCVVMSILLLFMTGCWSSNEIEDLSVYVGLGFDSVQKNKQSNNQNHDFPKRDALTVTVQLVPQAGGKKEGTSSGSASETGFLNEQMTGDSIIQIFRQFALRNDRPLIGHHLKIIVVSSKLSKKYSMEQMLDFILRDNDIRPSCLVVVSHQKASDALNAVESGEIPAFYLRGLVDNRFRSNKILPEMTLAKLDALMESGSSFLLQNVVTNVKGEPRFSGAGVYQGKTKKWIGELEETDLEGLSWIMGGSRGGALKTYAPKGGYTITYEIKNVKSRIIPKVQGNEISFHVQIESEGRLMEDWSAPEIPSTTKYLHELEEQFEEAAGKQIQQVLNKMQNIYHVDVGGFRDQLRIKHPRLWEKLKKDWDKTFSQIHITYDVKMKITEFGSTTE</sequence>
<comment type="subcellular location">
    <subcellularLocation>
        <location evidence="1">Membrane</location>
        <topology evidence="1">Lipid-anchor</topology>
    </subcellularLocation>
</comment>
<dbReference type="Proteomes" id="UP001580407">
    <property type="component" value="Unassembled WGS sequence"/>
</dbReference>
<keyword evidence="4" id="KW-0732">Signal</keyword>
<comment type="caution">
    <text evidence="10">The sequence shown here is derived from an EMBL/GenBank/DDBJ whole genome shotgun (WGS) entry which is preliminary data.</text>
</comment>
<evidence type="ECO:0000259" key="8">
    <source>
        <dbReference type="Pfam" id="PF05504"/>
    </source>
</evidence>
<dbReference type="InterPro" id="IPR046953">
    <property type="entry name" value="Spore_GerAC-like_C"/>
</dbReference>
<dbReference type="NCBIfam" id="TIGR02887">
    <property type="entry name" value="spore_ger_x_C"/>
    <property type="match status" value="1"/>
</dbReference>
<dbReference type="RefSeq" id="WP_375527863.1">
    <property type="nucleotide sequence ID" value="NZ_JBHILM010000036.1"/>
</dbReference>
<keyword evidence="5" id="KW-0472">Membrane</keyword>
<dbReference type="PANTHER" id="PTHR35789">
    <property type="entry name" value="SPORE GERMINATION PROTEIN B3"/>
    <property type="match status" value="1"/>
</dbReference>